<comment type="caution">
    <text evidence="2">The sequence shown here is derived from an EMBL/GenBank/DDBJ whole genome shotgun (WGS) entry which is preliminary data.</text>
</comment>
<proteinExistence type="predicted"/>
<reference evidence="2" key="1">
    <citation type="submission" date="2021-01" db="EMBL/GenBank/DDBJ databases">
        <authorList>
            <person name="Kaushik A."/>
        </authorList>
    </citation>
    <scope>NUCLEOTIDE SEQUENCE</scope>
    <source>
        <strain evidence="2">AG2-2IIIB</strain>
    </source>
</reference>
<dbReference type="Gene3D" id="3.50.70.10">
    <property type="match status" value="1"/>
</dbReference>
<evidence type="ECO:0000313" key="3">
    <source>
        <dbReference type="Proteomes" id="UP000663843"/>
    </source>
</evidence>
<organism evidence="2 3">
    <name type="scientific">Rhizoctonia solani</name>
    <dbReference type="NCBI Taxonomy" id="456999"/>
    <lineage>
        <taxon>Eukaryota</taxon>
        <taxon>Fungi</taxon>
        <taxon>Dikarya</taxon>
        <taxon>Basidiomycota</taxon>
        <taxon>Agaricomycotina</taxon>
        <taxon>Agaricomycetes</taxon>
        <taxon>Cantharellales</taxon>
        <taxon>Ceratobasidiaceae</taxon>
        <taxon>Rhizoctonia</taxon>
    </lineage>
</organism>
<gene>
    <name evidence="2" type="ORF">RDB_LOCUS180424</name>
</gene>
<dbReference type="EMBL" id="CAJMWT010008276">
    <property type="protein sequence ID" value="CAE6532316.1"/>
    <property type="molecule type" value="Genomic_DNA"/>
</dbReference>
<dbReference type="Pfam" id="PF16035">
    <property type="entry name" value="Chalcone_2"/>
    <property type="match status" value="2"/>
</dbReference>
<dbReference type="SUPFAM" id="SSF54626">
    <property type="entry name" value="Chalcone isomerase"/>
    <property type="match status" value="1"/>
</dbReference>
<feature type="domain" description="Chalcone isomerase" evidence="1">
    <location>
        <begin position="172"/>
        <end position="211"/>
    </location>
</feature>
<dbReference type="InterPro" id="IPR016087">
    <property type="entry name" value="Chalcone_isomerase"/>
</dbReference>
<name>A0A8H3DM04_9AGAM</name>
<evidence type="ECO:0000259" key="1">
    <source>
        <dbReference type="Pfam" id="PF16035"/>
    </source>
</evidence>
<dbReference type="PANTHER" id="PTHR47284">
    <property type="entry name" value="FATTY-ACID-BINDING PROTEIN 2"/>
    <property type="match status" value="1"/>
</dbReference>
<dbReference type="GO" id="GO:0016872">
    <property type="term" value="F:intramolecular lyase activity"/>
    <property type="evidence" value="ECO:0007669"/>
    <property type="project" value="InterPro"/>
</dbReference>
<feature type="domain" description="Chalcone isomerase" evidence="1">
    <location>
        <begin position="126"/>
        <end position="158"/>
    </location>
</feature>
<dbReference type="Proteomes" id="UP000663843">
    <property type="component" value="Unassembled WGS sequence"/>
</dbReference>
<dbReference type="AlphaFoldDB" id="A0A8H3DM04"/>
<sequence>MNIQTQLSRLIRLNESAQLLLRCCFATSNNQIPRPMATSGHPPEPPVRFAIPMKYTRRTLPPKWNFRIKNINWKVLGGIGLTGLVFHMWQSEPSLDEQFVPIDTEILDRATLISFPTRLKLDGEPKMTLLGVGVRTVSFLGVRVYSVGFYADLSKVNTKAFRRCQSPEDCIHLLIQTTSCALRIVPTQSISYSHLRDGFISAIHARQIRARKNGSLTTEREEAS</sequence>
<evidence type="ECO:0000313" key="2">
    <source>
        <dbReference type="EMBL" id="CAE6532316.1"/>
    </source>
</evidence>
<dbReference type="PANTHER" id="PTHR47284:SF3">
    <property type="entry name" value="FATTY-ACID-BINDING PROTEIN 2"/>
    <property type="match status" value="1"/>
</dbReference>
<accession>A0A8H3DM04</accession>
<dbReference type="InterPro" id="IPR036298">
    <property type="entry name" value="Chalcone_isomerase_sf"/>
</dbReference>
<protein>
    <recommendedName>
        <fullName evidence="1">Chalcone isomerase domain-containing protein</fullName>
    </recommendedName>
</protein>
<dbReference type="InterPro" id="IPR016088">
    <property type="entry name" value="Chalcone_isomerase_3-sand"/>
</dbReference>